<dbReference type="PANTHER" id="PTHR22726">
    <property type="entry name" value="METALLOENDOPEPTIDASE OMA1"/>
    <property type="match status" value="1"/>
</dbReference>
<keyword evidence="2" id="KW-0479">Metal-binding</keyword>
<protein>
    <submittedName>
        <fullName evidence="8">M48 family metalloprotease</fullName>
        <ecNumber evidence="8">3.4.24.-</ecNumber>
    </submittedName>
</protein>
<comment type="cofactor">
    <cofactor evidence="6">
        <name>Zn(2+)</name>
        <dbReference type="ChEBI" id="CHEBI:29105"/>
    </cofactor>
    <text evidence="6">Binds 1 zinc ion per subunit.</text>
</comment>
<feature type="domain" description="Peptidase M48" evidence="7">
    <location>
        <begin position="87"/>
        <end position="256"/>
    </location>
</feature>
<evidence type="ECO:0000256" key="5">
    <source>
        <dbReference type="ARBA" id="ARBA00023049"/>
    </source>
</evidence>
<proteinExistence type="inferred from homology"/>
<dbReference type="Pfam" id="PF01435">
    <property type="entry name" value="Peptidase_M48"/>
    <property type="match status" value="1"/>
</dbReference>
<evidence type="ECO:0000256" key="1">
    <source>
        <dbReference type="ARBA" id="ARBA00022670"/>
    </source>
</evidence>
<evidence type="ECO:0000256" key="2">
    <source>
        <dbReference type="ARBA" id="ARBA00022723"/>
    </source>
</evidence>
<evidence type="ECO:0000313" key="9">
    <source>
        <dbReference type="Proteomes" id="UP000715781"/>
    </source>
</evidence>
<comment type="caution">
    <text evidence="8">The sequence shown here is derived from an EMBL/GenBank/DDBJ whole genome shotgun (WGS) entry which is preliminary data.</text>
</comment>
<comment type="similarity">
    <text evidence="6">Belongs to the peptidase M48 family.</text>
</comment>
<keyword evidence="5 6" id="KW-0482">Metalloprotease</keyword>
<evidence type="ECO:0000256" key="6">
    <source>
        <dbReference type="RuleBase" id="RU003983"/>
    </source>
</evidence>
<evidence type="ECO:0000256" key="3">
    <source>
        <dbReference type="ARBA" id="ARBA00022801"/>
    </source>
</evidence>
<dbReference type="GO" id="GO:0046872">
    <property type="term" value="F:metal ion binding"/>
    <property type="evidence" value="ECO:0007669"/>
    <property type="project" value="UniProtKB-KW"/>
</dbReference>
<dbReference type="Proteomes" id="UP000715781">
    <property type="component" value="Unassembled WGS sequence"/>
</dbReference>
<dbReference type="InterPro" id="IPR051156">
    <property type="entry name" value="Mito/Outer_Membr_Metalloprot"/>
</dbReference>
<sequence length="282" mass="30862">MLNPLTLISPRFQRRCLYLCLSASVSLGIGVGLPHKAQAIPVFDILIQGAQILQLSNVSDKQEVQLGREINQQLVRNEIQLYTNPNVNRYVNQIGQKLAANSTRSNIPYKFQVVRDNSVNAFATMGGYVYVTTGLLRAADNEAQLASVIAHEIGHIVNRHALEQMRQTAIARGVASAAGLDRSAAVQIGVDLALRRPNSRQDELEADRTGLQMLGRAGYAQSAMIAFMQKLVNQRSVPTFLSTHPATSDRIAALRRNINPQKANVGGGLNKTAYRARIQPLS</sequence>
<organism evidence="8 9">
    <name type="scientific">Mojavia pulchra JT2-VF2</name>
    <dbReference type="NCBI Taxonomy" id="287848"/>
    <lineage>
        <taxon>Bacteria</taxon>
        <taxon>Bacillati</taxon>
        <taxon>Cyanobacteriota</taxon>
        <taxon>Cyanophyceae</taxon>
        <taxon>Nostocales</taxon>
        <taxon>Nostocaceae</taxon>
    </lineage>
</organism>
<reference evidence="8" key="2">
    <citation type="journal article" date="2022" name="Microbiol. Resour. Announc.">
        <title>Metagenome Sequencing to Explore Phylogenomics of Terrestrial Cyanobacteria.</title>
        <authorList>
            <person name="Ward R.D."/>
            <person name="Stajich J.E."/>
            <person name="Johansen J.R."/>
            <person name="Huntemann M."/>
            <person name="Clum A."/>
            <person name="Foster B."/>
            <person name="Foster B."/>
            <person name="Roux S."/>
            <person name="Palaniappan K."/>
            <person name="Varghese N."/>
            <person name="Mukherjee S."/>
            <person name="Reddy T.B.K."/>
            <person name="Daum C."/>
            <person name="Copeland A."/>
            <person name="Chen I.A."/>
            <person name="Ivanova N.N."/>
            <person name="Kyrpides N.C."/>
            <person name="Shapiro N."/>
            <person name="Eloe-Fadrosh E.A."/>
            <person name="Pietrasiak N."/>
        </authorList>
    </citation>
    <scope>NUCLEOTIDE SEQUENCE</scope>
    <source>
        <strain evidence="8">JT2-VF2</strain>
    </source>
</reference>
<dbReference type="PANTHER" id="PTHR22726:SF1">
    <property type="entry name" value="METALLOENDOPEPTIDASE OMA1, MITOCHONDRIAL"/>
    <property type="match status" value="1"/>
</dbReference>
<evidence type="ECO:0000259" key="7">
    <source>
        <dbReference type="Pfam" id="PF01435"/>
    </source>
</evidence>
<dbReference type="Gene3D" id="3.30.2010.10">
    <property type="entry name" value="Metalloproteases ('zincins'), catalytic domain"/>
    <property type="match status" value="1"/>
</dbReference>
<keyword evidence="4 6" id="KW-0862">Zinc</keyword>
<name>A0A951Q4S9_9NOST</name>
<dbReference type="AlphaFoldDB" id="A0A951Q4S9"/>
<dbReference type="EMBL" id="JAHHHN010000025">
    <property type="protein sequence ID" value="MBW4564748.1"/>
    <property type="molecule type" value="Genomic_DNA"/>
</dbReference>
<keyword evidence="3 6" id="KW-0378">Hydrolase</keyword>
<evidence type="ECO:0000256" key="4">
    <source>
        <dbReference type="ARBA" id="ARBA00022833"/>
    </source>
</evidence>
<dbReference type="EC" id="3.4.24.-" evidence="8"/>
<gene>
    <name evidence="8" type="ORF">KME32_27215</name>
</gene>
<dbReference type="CDD" id="cd07333">
    <property type="entry name" value="M48C_bepA_like"/>
    <property type="match status" value="1"/>
</dbReference>
<dbReference type="InterPro" id="IPR001915">
    <property type="entry name" value="Peptidase_M48"/>
</dbReference>
<reference evidence="8" key="1">
    <citation type="submission" date="2021-05" db="EMBL/GenBank/DDBJ databases">
        <authorList>
            <person name="Pietrasiak N."/>
            <person name="Ward R."/>
            <person name="Stajich J.E."/>
            <person name="Kurbessoian T."/>
        </authorList>
    </citation>
    <scope>NUCLEOTIDE SEQUENCE</scope>
    <source>
        <strain evidence="8">JT2-VF2</strain>
    </source>
</reference>
<accession>A0A951Q4S9</accession>
<dbReference type="GO" id="GO:0004222">
    <property type="term" value="F:metalloendopeptidase activity"/>
    <property type="evidence" value="ECO:0007669"/>
    <property type="project" value="InterPro"/>
</dbReference>
<dbReference type="GO" id="GO:0016020">
    <property type="term" value="C:membrane"/>
    <property type="evidence" value="ECO:0007669"/>
    <property type="project" value="TreeGrafter"/>
</dbReference>
<evidence type="ECO:0000313" key="8">
    <source>
        <dbReference type="EMBL" id="MBW4564748.1"/>
    </source>
</evidence>
<dbReference type="GO" id="GO:0051603">
    <property type="term" value="P:proteolysis involved in protein catabolic process"/>
    <property type="evidence" value="ECO:0007669"/>
    <property type="project" value="TreeGrafter"/>
</dbReference>
<keyword evidence="1 6" id="KW-0645">Protease</keyword>